<evidence type="ECO:0000313" key="2">
    <source>
        <dbReference type="EMBL" id="GGL90659.1"/>
    </source>
</evidence>
<dbReference type="SUPFAM" id="SSF48452">
    <property type="entry name" value="TPR-like"/>
    <property type="match status" value="1"/>
</dbReference>
<reference evidence="3" key="1">
    <citation type="journal article" date="2019" name="Int. J. Syst. Evol. Microbiol.">
        <title>The Global Catalogue of Microorganisms (GCM) 10K type strain sequencing project: providing services to taxonomists for standard genome sequencing and annotation.</title>
        <authorList>
            <consortium name="The Broad Institute Genomics Platform"/>
            <consortium name="The Broad Institute Genome Sequencing Center for Infectious Disease"/>
            <person name="Wu L."/>
            <person name="Ma J."/>
        </authorList>
    </citation>
    <scope>NUCLEOTIDE SEQUENCE [LARGE SCALE GENOMIC DNA]</scope>
    <source>
        <strain evidence="3">JCM 15442</strain>
    </source>
</reference>
<comment type="caution">
    <text evidence="2">The sequence shown here is derived from an EMBL/GenBank/DDBJ whole genome shotgun (WGS) entry which is preliminary data.</text>
</comment>
<dbReference type="Proteomes" id="UP000639973">
    <property type="component" value="Unassembled WGS sequence"/>
</dbReference>
<dbReference type="InterPro" id="IPR036388">
    <property type="entry name" value="WH-like_DNA-bd_sf"/>
</dbReference>
<proteinExistence type="predicted"/>
<dbReference type="InterPro" id="IPR005158">
    <property type="entry name" value="BTAD"/>
</dbReference>
<feature type="domain" description="Bacterial transcriptional activator" evidence="1">
    <location>
        <begin position="98"/>
        <end position="240"/>
    </location>
</feature>
<dbReference type="Pfam" id="PF03704">
    <property type="entry name" value="BTAD"/>
    <property type="match status" value="1"/>
</dbReference>
<name>A0ABQ2GEN6_9DEIO</name>
<dbReference type="RefSeq" id="WP_188973538.1">
    <property type="nucleotide sequence ID" value="NZ_BMOL01000018.1"/>
</dbReference>
<evidence type="ECO:0000313" key="3">
    <source>
        <dbReference type="Proteomes" id="UP000639973"/>
    </source>
</evidence>
<dbReference type="InterPro" id="IPR016032">
    <property type="entry name" value="Sig_transdc_resp-reg_C-effctor"/>
</dbReference>
<accession>A0ABQ2GEN6</accession>
<sequence>MPDLHIKTFGQTQVLVNGQEVKWSAQSARELLLYLLAFPEGRTRAQTLNDLWGQDVTASTCNRLRVTLHRLRGALGLPGTVYERNGRYQLAPGVWRSSDVYGLYAALNEAEQQGGASNRIQALGKAIGAYAGDFLAEEEAEWAVRARDEHKSAYVQANLELSLLHCQGGACAHSVHSLVNALRADPYVGEQYHQRLMACLSVVESKYTAIDHYRRFLKFLHDEVDDTPMVDTQALAVRVRAGEAICQRDDGPLGHLPLARTCPLTPDGQCPGELQTLINQDVRSGQ</sequence>
<dbReference type="Gene3D" id="1.10.10.10">
    <property type="entry name" value="Winged helix-like DNA-binding domain superfamily/Winged helix DNA-binding domain"/>
    <property type="match status" value="1"/>
</dbReference>
<dbReference type="EMBL" id="BMOL01000018">
    <property type="protein sequence ID" value="GGL90659.1"/>
    <property type="molecule type" value="Genomic_DNA"/>
</dbReference>
<dbReference type="SUPFAM" id="SSF46894">
    <property type="entry name" value="C-terminal effector domain of the bipartite response regulators"/>
    <property type="match status" value="1"/>
</dbReference>
<organism evidence="2 3">
    <name type="scientific">Deinococcus aerolatus</name>
    <dbReference type="NCBI Taxonomy" id="522487"/>
    <lineage>
        <taxon>Bacteria</taxon>
        <taxon>Thermotogati</taxon>
        <taxon>Deinococcota</taxon>
        <taxon>Deinococci</taxon>
        <taxon>Deinococcales</taxon>
        <taxon>Deinococcaceae</taxon>
        <taxon>Deinococcus</taxon>
    </lineage>
</organism>
<dbReference type="SMART" id="SM01043">
    <property type="entry name" value="BTAD"/>
    <property type="match status" value="1"/>
</dbReference>
<evidence type="ECO:0000259" key="1">
    <source>
        <dbReference type="SMART" id="SM01043"/>
    </source>
</evidence>
<dbReference type="InterPro" id="IPR011990">
    <property type="entry name" value="TPR-like_helical_dom_sf"/>
</dbReference>
<dbReference type="Gene3D" id="1.25.40.10">
    <property type="entry name" value="Tetratricopeptide repeat domain"/>
    <property type="match status" value="1"/>
</dbReference>
<dbReference type="PANTHER" id="PTHR35807">
    <property type="entry name" value="TRANSCRIPTIONAL REGULATOR REDD-RELATED"/>
    <property type="match status" value="1"/>
</dbReference>
<protein>
    <recommendedName>
        <fullName evidence="1">Bacterial transcriptional activator domain-containing protein</fullName>
    </recommendedName>
</protein>
<dbReference type="InterPro" id="IPR051677">
    <property type="entry name" value="AfsR-DnrI-RedD_regulator"/>
</dbReference>
<gene>
    <name evidence="2" type="ORF">GCM10010840_30870</name>
</gene>
<keyword evidence="3" id="KW-1185">Reference proteome</keyword>